<dbReference type="Pfam" id="PF00211">
    <property type="entry name" value="Guanylate_cyc"/>
    <property type="match status" value="1"/>
</dbReference>
<keyword evidence="8" id="KW-0472">Membrane</keyword>
<evidence type="ECO:0000256" key="9">
    <source>
        <dbReference type="ARBA" id="ARBA00023170"/>
    </source>
</evidence>
<comment type="caution">
    <text evidence="16">The sequence shown here is derived from an EMBL/GenBank/DDBJ whole genome shotgun (WGS) entry which is preliminary data.</text>
</comment>
<keyword evidence="10" id="KW-0325">Glycoprotein</keyword>
<sequence length="507" mass="56578">MSLVPPGGGDSPSPRRAVSPLLESRRPHCTLACDYCAAILEDKFRRNADVRNRGTSPLSVSPRQSLTGEPPWTLPDDDRPDFSALKENIHRINKDCETSTRLDTLLTQVEQYANNLEALVEERTSDYLEEKRKCEELLYQLLPKSVASQLIMGQPVMAETYDQVTIYFSDIIGFTQLSAESTPLEVVDLLNDLYTSFDSIIENFDVYKVETIGDAYMVVSGLPMRNGNRHAAEIARMSLALLRAVRVKTVPHRPGERLLLRIGMHTGPCVAGVVGLKMPRYCLFGDTVNTASRMESHGEALRIHVSPKTKEVLDLYDCFELECRGEITMKGKGKMTTYWLIGEKSSSITNNTYEPTTHNETTNNKVPNNPSITFQGPDSPASHSLTHSQSPDRNGTKDNASRASDILTERDRIKHEIATFVAKDLINNIDNAVREFRLSQSANLASAPNSSKPICNGNDKGLITPIYDKELVINKGKVRDVVNRLNNTINNTNDIKNIKQKNVKNED</sequence>
<evidence type="ECO:0000256" key="12">
    <source>
        <dbReference type="ARBA" id="ARBA00023293"/>
    </source>
</evidence>
<evidence type="ECO:0000256" key="6">
    <source>
        <dbReference type="ARBA" id="ARBA00022989"/>
    </source>
</evidence>
<dbReference type="GO" id="GO:0007168">
    <property type="term" value="P:receptor guanylyl cyclase signaling pathway"/>
    <property type="evidence" value="ECO:0007669"/>
    <property type="project" value="TreeGrafter"/>
</dbReference>
<dbReference type="GO" id="GO:0004383">
    <property type="term" value="F:guanylate cyclase activity"/>
    <property type="evidence" value="ECO:0007669"/>
    <property type="project" value="UniProtKB-EC"/>
</dbReference>
<evidence type="ECO:0000256" key="3">
    <source>
        <dbReference type="ARBA" id="ARBA00022692"/>
    </source>
</evidence>
<feature type="compositionally biased region" description="Polar residues" evidence="14">
    <location>
        <begin position="349"/>
        <end position="393"/>
    </location>
</feature>
<dbReference type="InterPro" id="IPR050401">
    <property type="entry name" value="Cyclic_nucleotide_synthase"/>
</dbReference>
<dbReference type="GO" id="GO:0005886">
    <property type="term" value="C:plasma membrane"/>
    <property type="evidence" value="ECO:0007669"/>
    <property type="project" value="TreeGrafter"/>
</dbReference>
<dbReference type="Gene3D" id="6.10.250.780">
    <property type="match status" value="1"/>
</dbReference>
<evidence type="ECO:0000313" key="17">
    <source>
        <dbReference type="Proteomes" id="UP001153954"/>
    </source>
</evidence>
<dbReference type="PROSITE" id="PS00452">
    <property type="entry name" value="GUANYLATE_CYCLASE_1"/>
    <property type="match status" value="1"/>
</dbReference>
<dbReference type="GO" id="GO:0005525">
    <property type="term" value="F:GTP binding"/>
    <property type="evidence" value="ECO:0007669"/>
    <property type="project" value="UniProtKB-KW"/>
</dbReference>
<keyword evidence="17" id="KW-1185">Reference proteome</keyword>
<dbReference type="EMBL" id="CAKOGL010000015">
    <property type="protein sequence ID" value="CAH2095391.1"/>
    <property type="molecule type" value="Genomic_DNA"/>
</dbReference>
<dbReference type="InterPro" id="IPR001054">
    <property type="entry name" value="A/G_cyclase"/>
</dbReference>
<dbReference type="GO" id="GO:0004016">
    <property type="term" value="F:adenylate cyclase activity"/>
    <property type="evidence" value="ECO:0007669"/>
    <property type="project" value="TreeGrafter"/>
</dbReference>
<accession>A0AAU9UBT5</accession>
<dbReference type="AlphaFoldDB" id="A0AAU9UBT5"/>
<dbReference type="Proteomes" id="UP001153954">
    <property type="component" value="Unassembled WGS sequence"/>
</dbReference>
<dbReference type="SUPFAM" id="SSF55073">
    <property type="entry name" value="Nucleotide cyclase"/>
    <property type="match status" value="1"/>
</dbReference>
<evidence type="ECO:0000256" key="1">
    <source>
        <dbReference type="ARBA" id="ARBA00004479"/>
    </source>
</evidence>
<dbReference type="Gene3D" id="3.30.70.1230">
    <property type="entry name" value="Nucleotide cyclase"/>
    <property type="match status" value="1"/>
</dbReference>
<proteinExistence type="inferred from homology"/>
<evidence type="ECO:0000259" key="15">
    <source>
        <dbReference type="PROSITE" id="PS50125"/>
    </source>
</evidence>
<keyword evidence="5" id="KW-0547">Nucleotide-binding</keyword>
<gene>
    <name evidence="16" type="ORF">EEDITHA_LOCUS10852</name>
</gene>
<comment type="subcellular location">
    <subcellularLocation>
        <location evidence="1">Membrane</location>
        <topology evidence="1">Single-pass type I membrane protein</topology>
    </subcellularLocation>
</comment>
<dbReference type="PANTHER" id="PTHR11920">
    <property type="entry name" value="GUANYLYL CYCLASE"/>
    <property type="match status" value="1"/>
</dbReference>
<dbReference type="SMART" id="SM00044">
    <property type="entry name" value="CYCc"/>
    <property type="match status" value="1"/>
</dbReference>
<evidence type="ECO:0000256" key="10">
    <source>
        <dbReference type="ARBA" id="ARBA00023180"/>
    </source>
</evidence>
<dbReference type="CDD" id="cd07302">
    <property type="entry name" value="CHD"/>
    <property type="match status" value="1"/>
</dbReference>
<feature type="region of interest" description="Disordered" evidence="14">
    <location>
        <begin position="51"/>
        <end position="79"/>
    </location>
</feature>
<keyword evidence="11 13" id="KW-0456">Lyase</keyword>
<keyword evidence="7" id="KW-0342">GTP-binding</keyword>
<protein>
    <recommendedName>
        <fullName evidence="2">guanylate cyclase</fullName>
        <ecNumber evidence="2">4.6.1.2</ecNumber>
    </recommendedName>
</protein>
<evidence type="ECO:0000256" key="7">
    <source>
        <dbReference type="ARBA" id="ARBA00023134"/>
    </source>
</evidence>
<evidence type="ECO:0000256" key="4">
    <source>
        <dbReference type="ARBA" id="ARBA00022729"/>
    </source>
</evidence>
<evidence type="ECO:0000256" key="13">
    <source>
        <dbReference type="RuleBase" id="RU000405"/>
    </source>
</evidence>
<dbReference type="PROSITE" id="PS50125">
    <property type="entry name" value="GUANYLATE_CYCLASE_2"/>
    <property type="match status" value="1"/>
</dbReference>
<dbReference type="EC" id="4.6.1.2" evidence="2"/>
<reference evidence="16" key="1">
    <citation type="submission" date="2022-03" db="EMBL/GenBank/DDBJ databases">
        <authorList>
            <person name="Tunstrom K."/>
        </authorList>
    </citation>
    <scope>NUCLEOTIDE SEQUENCE</scope>
</reference>
<evidence type="ECO:0000256" key="2">
    <source>
        <dbReference type="ARBA" id="ARBA00012202"/>
    </source>
</evidence>
<keyword evidence="3" id="KW-0812">Transmembrane</keyword>
<evidence type="ECO:0000256" key="14">
    <source>
        <dbReference type="SAM" id="MobiDB-lite"/>
    </source>
</evidence>
<feature type="region of interest" description="Disordered" evidence="14">
    <location>
        <begin position="349"/>
        <end position="407"/>
    </location>
</feature>
<dbReference type="PANTHER" id="PTHR11920:SF494">
    <property type="entry name" value="ATRIAL NATRIURETIC PEPTIDE RECEPTOR 2"/>
    <property type="match status" value="1"/>
</dbReference>
<keyword evidence="9" id="KW-0675">Receptor</keyword>
<evidence type="ECO:0000256" key="8">
    <source>
        <dbReference type="ARBA" id="ARBA00023136"/>
    </source>
</evidence>
<dbReference type="InterPro" id="IPR029787">
    <property type="entry name" value="Nucleotide_cyclase"/>
</dbReference>
<evidence type="ECO:0000256" key="5">
    <source>
        <dbReference type="ARBA" id="ARBA00022741"/>
    </source>
</evidence>
<dbReference type="GO" id="GO:0001653">
    <property type="term" value="F:peptide receptor activity"/>
    <property type="evidence" value="ECO:0007669"/>
    <property type="project" value="TreeGrafter"/>
</dbReference>
<evidence type="ECO:0000313" key="16">
    <source>
        <dbReference type="EMBL" id="CAH2095391.1"/>
    </source>
</evidence>
<name>A0AAU9UBT5_EUPED</name>
<keyword evidence="6" id="KW-1133">Transmembrane helix</keyword>
<feature type="domain" description="Guanylate cyclase" evidence="15">
    <location>
        <begin position="165"/>
        <end position="295"/>
    </location>
</feature>
<evidence type="ECO:0000256" key="11">
    <source>
        <dbReference type="ARBA" id="ARBA00023239"/>
    </source>
</evidence>
<dbReference type="GO" id="GO:0035556">
    <property type="term" value="P:intracellular signal transduction"/>
    <property type="evidence" value="ECO:0007669"/>
    <property type="project" value="InterPro"/>
</dbReference>
<comment type="similarity">
    <text evidence="13">Belongs to the adenylyl cyclase class-4/guanylyl cyclase family.</text>
</comment>
<dbReference type="InterPro" id="IPR018297">
    <property type="entry name" value="A/G_cyclase_CS"/>
</dbReference>
<feature type="compositionally biased region" description="Polar residues" evidence="14">
    <location>
        <begin position="53"/>
        <end position="67"/>
    </location>
</feature>
<dbReference type="FunFam" id="3.30.70.1230:FF:000004">
    <property type="entry name" value="Guanylate cyclase"/>
    <property type="match status" value="1"/>
</dbReference>
<keyword evidence="4" id="KW-0732">Signal</keyword>
<organism evidence="16 17">
    <name type="scientific">Euphydryas editha</name>
    <name type="common">Edith's checkerspot</name>
    <dbReference type="NCBI Taxonomy" id="104508"/>
    <lineage>
        <taxon>Eukaryota</taxon>
        <taxon>Metazoa</taxon>
        <taxon>Ecdysozoa</taxon>
        <taxon>Arthropoda</taxon>
        <taxon>Hexapoda</taxon>
        <taxon>Insecta</taxon>
        <taxon>Pterygota</taxon>
        <taxon>Neoptera</taxon>
        <taxon>Endopterygota</taxon>
        <taxon>Lepidoptera</taxon>
        <taxon>Glossata</taxon>
        <taxon>Ditrysia</taxon>
        <taxon>Papilionoidea</taxon>
        <taxon>Nymphalidae</taxon>
        <taxon>Nymphalinae</taxon>
        <taxon>Euphydryas</taxon>
    </lineage>
</organism>
<keyword evidence="12" id="KW-0141">cGMP biosynthesis</keyword>